<gene>
    <name evidence="3" type="ORF">KK103_00315</name>
</gene>
<name>A0A9Q2W2P7_9MICO</name>
<protein>
    <recommendedName>
        <fullName evidence="5">Secreted protein</fullName>
    </recommendedName>
</protein>
<feature type="compositionally biased region" description="Low complexity" evidence="1">
    <location>
        <begin position="30"/>
        <end position="68"/>
    </location>
</feature>
<organism evidence="3 4">
    <name type="scientific">Curtobacterium flaccumfaciens pv. flaccumfaciens</name>
    <dbReference type="NCBI Taxonomy" id="138532"/>
    <lineage>
        <taxon>Bacteria</taxon>
        <taxon>Bacillati</taxon>
        <taxon>Actinomycetota</taxon>
        <taxon>Actinomycetes</taxon>
        <taxon>Micrococcales</taxon>
        <taxon>Microbacteriaceae</taxon>
        <taxon>Curtobacterium</taxon>
    </lineage>
</organism>
<reference evidence="3" key="1">
    <citation type="submission" date="2021-05" db="EMBL/GenBank/DDBJ databases">
        <title>Whole genome sequence of Curtobacterium flaccumfaciens pv. flaccumfaciens strain CFBP 3417.</title>
        <authorList>
            <person name="Osdaghi E."/>
            <person name="Taghouti G."/>
            <person name="Portier P."/>
            <person name="Fazliarab A."/>
            <person name="Taghavi S.M."/>
            <person name="Briand M."/>
            <person name="Le-Saux M."/>
            <person name="Jacques M.-A."/>
        </authorList>
    </citation>
    <scope>NUCLEOTIDE SEQUENCE</scope>
    <source>
        <strain evidence="3">CFBP 3417</strain>
    </source>
</reference>
<evidence type="ECO:0000313" key="4">
    <source>
        <dbReference type="Proteomes" id="UP000709437"/>
    </source>
</evidence>
<accession>A0A9Q2W2P7</accession>
<dbReference type="Proteomes" id="UP000709437">
    <property type="component" value="Unassembled WGS sequence"/>
</dbReference>
<feature type="signal peptide" evidence="2">
    <location>
        <begin position="1"/>
        <end position="27"/>
    </location>
</feature>
<dbReference type="EMBL" id="JAHEWX010000001">
    <property type="protein sequence ID" value="MBT1540194.1"/>
    <property type="molecule type" value="Genomic_DNA"/>
</dbReference>
<feature type="region of interest" description="Disordered" evidence="1">
    <location>
        <begin position="22"/>
        <end position="103"/>
    </location>
</feature>
<proteinExistence type="predicted"/>
<dbReference type="PROSITE" id="PS51257">
    <property type="entry name" value="PROKAR_LIPOPROTEIN"/>
    <property type="match status" value="1"/>
</dbReference>
<keyword evidence="2" id="KW-0732">Signal</keyword>
<evidence type="ECO:0008006" key="5">
    <source>
        <dbReference type="Google" id="ProtNLM"/>
    </source>
</evidence>
<comment type="caution">
    <text evidence="3">The sequence shown here is derived from an EMBL/GenBank/DDBJ whole genome shotgun (WGS) entry which is preliminary data.</text>
</comment>
<dbReference type="AlphaFoldDB" id="A0A9Q2W2P7"/>
<dbReference type="RefSeq" id="WP_214561931.1">
    <property type="nucleotide sequence ID" value="NZ_JAHEWX010000001.1"/>
</dbReference>
<sequence>MLLASRPIAAFAVVGALSLLVAGCSGGGDDATPSPSASATRTPSATPTDDASATAAPTGAAPSPTDGASGDGGTDSGAGDDDTPGPFPGSGATNQPDTDPSEFPATAVVTYAGWDTGSKTLQAGGLVSGTTDTSGKCTFTATKNGVTRKATSTAQASASSVNCAQVSFPAAKVPSGTWSVTLTYAIGSASTTSDPLTAEVP</sequence>
<evidence type="ECO:0000256" key="1">
    <source>
        <dbReference type="SAM" id="MobiDB-lite"/>
    </source>
</evidence>
<evidence type="ECO:0000256" key="2">
    <source>
        <dbReference type="SAM" id="SignalP"/>
    </source>
</evidence>
<feature type="chain" id="PRO_5040370439" description="Secreted protein" evidence="2">
    <location>
        <begin position="28"/>
        <end position="201"/>
    </location>
</feature>
<evidence type="ECO:0000313" key="3">
    <source>
        <dbReference type="EMBL" id="MBT1540194.1"/>
    </source>
</evidence>